<proteinExistence type="predicted"/>
<reference evidence="2" key="1">
    <citation type="submission" date="2022-09" db="EMBL/GenBank/DDBJ databases">
        <authorList>
            <person name="Zoaiter M."/>
        </authorList>
    </citation>
    <scope>NUCLEOTIDE SEQUENCE</scope>
    <source>
        <strain evidence="2">DSM 19848</strain>
    </source>
</reference>
<accession>A0ABT4DI80</accession>
<dbReference type="EMBL" id="JAOXXL010000016">
    <property type="protein sequence ID" value="MCY7008306.1"/>
    <property type="molecule type" value="Genomic_DNA"/>
</dbReference>
<organism evidence="2 3">
    <name type="scientific">Fusobacterium simiae</name>
    <dbReference type="NCBI Taxonomy" id="855"/>
    <lineage>
        <taxon>Bacteria</taxon>
        <taxon>Fusobacteriati</taxon>
        <taxon>Fusobacteriota</taxon>
        <taxon>Fusobacteriia</taxon>
        <taxon>Fusobacteriales</taxon>
        <taxon>Fusobacteriaceae</taxon>
        <taxon>Fusobacterium</taxon>
    </lineage>
</organism>
<dbReference type="RefSeq" id="WP_195340381.1">
    <property type="nucleotide sequence ID" value="NZ_JAOXXL010000016.1"/>
</dbReference>
<sequence>MAIASLVLGIISLVLSFCGLGIISVFTAIIGIVLGALGRKDPEKKGMATAGLVCSIIALVLGIIMWVACAAIIGGAAALS</sequence>
<protein>
    <recommendedName>
        <fullName evidence="4">DUF4190 domain-containing protein</fullName>
    </recommendedName>
</protein>
<feature type="transmembrane region" description="Helical" evidence="1">
    <location>
        <begin position="49"/>
        <end position="79"/>
    </location>
</feature>
<keyword evidence="3" id="KW-1185">Reference proteome</keyword>
<keyword evidence="1" id="KW-1133">Transmembrane helix</keyword>
<evidence type="ECO:0000256" key="1">
    <source>
        <dbReference type="SAM" id="Phobius"/>
    </source>
</evidence>
<feature type="transmembrane region" description="Helical" evidence="1">
    <location>
        <begin position="6"/>
        <end position="37"/>
    </location>
</feature>
<evidence type="ECO:0000313" key="3">
    <source>
        <dbReference type="Proteomes" id="UP001062738"/>
    </source>
</evidence>
<evidence type="ECO:0000313" key="2">
    <source>
        <dbReference type="EMBL" id="MCY7008306.1"/>
    </source>
</evidence>
<evidence type="ECO:0008006" key="4">
    <source>
        <dbReference type="Google" id="ProtNLM"/>
    </source>
</evidence>
<name>A0ABT4DI80_FUSSI</name>
<keyword evidence="1" id="KW-0472">Membrane</keyword>
<keyword evidence="1" id="KW-0812">Transmembrane</keyword>
<dbReference type="Proteomes" id="UP001062738">
    <property type="component" value="Unassembled WGS sequence"/>
</dbReference>
<gene>
    <name evidence="2" type="ORF">OCK72_06495</name>
</gene>
<comment type="caution">
    <text evidence="2">The sequence shown here is derived from an EMBL/GenBank/DDBJ whole genome shotgun (WGS) entry which is preliminary data.</text>
</comment>